<keyword evidence="5 9" id="KW-0418">Kinase</keyword>
<name>A0A5M9HWK5_9FIRM</name>
<evidence type="ECO:0000259" key="10">
    <source>
        <dbReference type="Pfam" id="PF00586"/>
    </source>
</evidence>
<feature type="binding site" evidence="9">
    <location>
        <position position="89"/>
    </location>
    <ligand>
        <name>Mg(2+)</name>
        <dbReference type="ChEBI" id="CHEBI:18420"/>
    </ligand>
</feature>
<keyword evidence="3 9" id="KW-0479">Metal-binding</keyword>
<dbReference type="NCBIfam" id="NF002098">
    <property type="entry name" value="PRK00943.1"/>
    <property type="match status" value="1"/>
</dbReference>
<feature type="binding site" description="in other chain" evidence="9">
    <location>
        <position position="89"/>
    </location>
    <ligand>
        <name>ATP</name>
        <dbReference type="ChEBI" id="CHEBI:30616"/>
        <note>ligand shared between dimeric partners</note>
    </ligand>
</feature>
<comment type="caution">
    <text evidence="12">The sequence shown here is derived from an EMBL/GenBank/DDBJ whole genome shotgun (WGS) entry which is preliminary data.</text>
</comment>
<proteinExistence type="inferred from homology"/>
<keyword evidence="6 9" id="KW-0067">ATP-binding</keyword>
<dbReference type="EMBL" id="VMSO01000009">
    <property type="protein sequence ID" value="KAA8501354.1"/>
    <property type="molecule type" value="Genomic_DNA"/>
</dbReference>
<evidence type="ECO:0000256" key="8">
    <source>
        <dbReference type="ARBA" id="ARBA00023266"/>
    </source>
</evidence>
<keyword evidence="13" id="KW-1185">Reference proteome</keyword>
<feature type="binding site" description="in other chain" evidence="9">
    <location>
        <position position="19"/>
    </location>
    <ligand>
        <name>ATP</name>
        <dbReference type="ChEBI" id="CHEBI:30616"/>
        <note>ligand shared between dimeric partners</note>
    </ligand>
</feature>
<dbReference type="InterPro" id="IPR004536">
    <property type="entry name" value="SPS/SelD"/>
</dbReference>
<evidence type="ECO:0000256" key="9">
    <source>
        <dbReference type="HAMAP-Rule" id="MF_00625"/>
    </source>
</evidence>
<evidence type="ECO:0000256" key="3">
    <source>
        <dbReference type="ARBA" id="ARBA00022723"/>
    </source>
</evidence>
<keyword evidence="7 9" id="KW-0460">Magnesium</keyword>
<comment type="catalytic activity">
    <reaction evidence="9">
        <text>hydrogenselenide + ATP + H2O = selenophosphate + AMP + phosphate + 2 H(+)</text>
        <dbReference type="Rhea" id="RHEA:18737"/>
        <dbReference type="ChEBI" id="CHEBI:15377"/>
        <dbReference type="ChEBI" id="CHEBI:15378"/>
        <dbReference type="ChEBI" id="CHEBI:16144"/>
        <dbReference type="ChEBI" id="CHEBI:29317"/>
        <dbReference type="ChEBI" id="CHEBI:30616"/>
        <dbReference type="ChEBI" id="CHEBI:43474"/>
        <dbReference type="ChEBI" id="CHEBI:456215"/>
        <dbReference type="EC" id="2.7.9.3"/>
    </reaction>
</comment>
<comment type="function">
    <text evidence="9">Synthesizes selenophosphate from selenide and ATP.</text>
</comment>
<comment type="subunit">
    <text evidence="9">Homodimer.</text>
</comment>
<reference evidence="12" key="1">
    <citation type="submission" date="2019-07" db="EMBL/GenBank/DDBJ databases">
        <authorList>
            <person name="Wongkuna S."/>
            <person name="Scaria J."/>
        </authorList>
    </citation>
    <scope>NUCLEOTIDE SEQUENCE [LARGE SCALE GENOMIC DNA]</scope>
    <source>
        <strain evidence="12">SW178</strain>
    </source>
</reference>
<comment type="cofactor">
    <cofactor evidence="9">
        <name>Mg(2+)</name>
        <dbReference type="ChEBI" id="CHEBI:18420"/>
    </cofactor>
    <text evidence="9">Binds 1 Mg(2+) ion per monomer.</text>
</comment>
<feature type="binding site" evidence="9">
    <location>
        <position position="49"/>
    </location>
    <ligand>
        <name>Mg(2+)</name>
        <dbReference type="ChEBI" id="CHEBI:18420"/>
    </ligand>
</feature>
<dbReference type="NCBIfam" id="TIGR00476">
    <property type="entry name" value="selD"/>
    <property type="match status" value="1"/>
</dbReference>
<sequence>MQEKIRLTQFARHGGCAAKIGPDTLSRVLGRLPKFSDPDLIVGFETSDDAAVYKITDDVAVIQTLDFFTPVVDDPYTFGQVAATNALSDVYAMGGEPKIALNIVCFPGDLDPDILGEILRGGADKVREAGAVLVGGHSIQDDVPKYGLSVAGIVHPDRVYKNFGCKKGDVLILTKQLGSGIVNTAVKAQMASAEAEQEVIRVMTTLNRKAKEAAADFTVHACTDVTGFGLLGHCSEMADASRAVIEIGVEGIAFMHGAKEYAEMGLIPGGAYRNQEHVSGLLDAGEVGEVYVDLLSDPQTSGGLLFAVPENEAADMLRAFARADLGTEVSVVGRVLDDSADRPCIRLRDKVEVI</sequence>
<dbReference type="InterPro" id="IPR023061">
    <property type="entry name" value="SelD_I"/>
</dbReference>
<dbReference type="GO" id="GO:0016260">
    <property type="term" value="P:selenocysteine biosynthetic process"/>
    <property type="evidence" value="ECO:0007669"/>
    <property type="project" value="InterPro"/>
</dbReference>
<gene>
    <name evidence="9 12" type="primary">selD</name>
    <name evidence="12" type="ORF">FNY66_08370</name>
</gene>
<evidence type="ECO:0000256" key="5">
    <source>
        <dbReference type="ARBA" id="ARBA00022777"/>
    </source>
</evidence>
<dbReference type="Pfam" id="PF02769">
    <property type="entry name" value="AIRS_C"/>
    <property type="match status" value="1"/>
</dbReference>
<dbReference type="Pfam" id="PF00586">
    <property type="entry name" value="AIRS"/>
    <property type="match status" value="1"/>
</dbReference>
<evidence type="ECO:0000256" key="4">
    <source>
        <dbReference type="ARBA" id="ARBA00022741"/>
    </source>
</evidence>
<feature type="binding site" evidence="9">
    <location>
        <position position="224"/>
    </location>
    <ligand>
        <name>Mg(2+)</name>
        <dbReference type="ChEBI" id="CHEBI:18420"/>
    </ligand>
</feature>
<dbReference type="Gene3D" id="3.90.650.10">
    <property type="entry name" value="PurM-like C-terminal domain"/>
    <property type="match status" value="1"/>
</dbReference>
<evidence type="ECO:0000256" key="7">
    <source>
        <dbReference type="ARBA" id="ARBA00022842"/>
    </source>
</evidence>
<dbReference type="Proteomes" id="UP000322025">
    <property type="component" value="Unassembled WGS sequence"/>
</dbReference>
<keyword evidence="2 9" id="KW-0808">Transferase</keyword>
<dbReference type="GO" id="GO:0004756">
    <property type="term" value="F:selenide, water dikinase activity"/>
    <property type="evidence" value="ECO:0007669"/>
    <property type="project" value="UniProtKB-UniRule"/>
</dbReference>
<dbReference type="InterPro" id="IPR036921">
    <property type="entry name" value="PurM-like_N_sf"/>
</dbReference>
<feature type="domain" description="PurM-like C-terminal" evidence="11">
    <location>
        <begin position="166"/>
        <end position="339"/>
    </location>
</feature>
<dbReference type="PANTHER" id="PTHR10256">
    <property type="entry name" value="SELENIDE, WATER DIKINASE"/>
    <property type="match status" value="1"/>
</dbReference>
<dbReference type="HAMAP" id="MF_00625">
    <property type="entry name" value="SelD"/>
    <property type="match status" value="1"/>
</dbReference>
<evidence type="ECO:0000259" key="11">
    <source>
        <dbReference type="Pfam" id="PF02769"/>
    </source>
</evidence>
<evidence type="ECO:0000313" key="13">
    <source>
        <dbReference type="Proteomes" id="UP000322025"/>
    </source>
</evidence>
<dbReference type="PIRSF" id="PIRSF036407">
    <property type="entry name" value="Selenphspht_syn"/>
    <property type="match status" value="1"/>
</dbReference>
<dbReference type="GO" id="GO:0005524">
    <property type="term" value="F:ATP binding"/>
    <property type="evidence" value="ECO:0007669"/>
    <property type="project" value="UniProtKB-UniRule"/>
</dbReference>
<evidence type="ECO:0000313" key="12">
    <source>
        <dbReference type="EMBL" id="KAA8501354.1"/>
    </source>
</evidence>
<evidence type="ECO:0000256" key="2">
    <source>
        <dbReference type="ARBA" id="ARBA00022679"/>
    </source>
</evidence>
<evidence type="ECO:0000256" key="1">
    <source>
        <dbReference type="ARBA" id="ARBA00008026"/>
    </source>
</evidence>
<dbReference type="SUPFAM" id="SSF55326">
    <property type="entry name" value="PurM N-terminal domain-like"/>
    <property type="match status" value="1"/>
</dbReference>
<dbReference type="InterPro" id="IPR036676">
    <property type="entry name" value="PurM-like_C_sf"/>
</dbReference>
<dbReference type="PANTHER" id="PTHR10256:SF0">
    <property type="entry name" value="INACTIVE SELENIDE, WATER DIKINASE-LIKE PROTEIN-RELATED"/>
    <property type="match status" value="1"/>
</dbReference>
<dbReference type="AlphaFoldDB" id="A0A5M9HWK5"/>
<dbReference type="GO" id="GO:0005737">
    <property type="term" value="C:cytoplasm"/>
    <property type="evidence" value="ECO:0007669"/>
    <property type="project" value="TreeGrafter"/>
</dbReference>
<evidence type="ECO:0000256" key="6">
    <source>
        <dbReference type="ARBA" id="ARBA00022840"/>
    </source>
</evidence>
<keyword evidence="8 9" id="KW-0711">Selenium</keyword>
<dbReference type="FunFam" id="3.30.1330.10:FF:000003">
    <property type="entry name" value="Selenide, water dikinase"/>
    <property type="match status" value="1"/>
</dbReference>
<feature type="binding site" description="in other chain" evidence="9">
    <location>
        <begin position="46"/>
        <end position="48"/>
    </location>
    <ligand>
        <name>ATP</name>
        <dbReference type="ChEBI" id="CHEBI:30616"/>
        <note>ligand shared between dimeric partners</note>
    </ligand>
</feature>
<dbReference type="SUPFAM" id="SSF56042">
    <property type="entry name" value="PurM C-terminal domain-like"/>
    <property type="match status" value="1"/>
</dbReference>
<keyword evidence="4 9" id="KW-0547">Nucleotide-binding</keyword>
<feature type="active site" evidence="9">
    <location>
        <position position="16"/>
    </location>
</feature>
<dbReference type="OrthoDB" id="9772934at2"/>
<feature type="site" description="Important for catalytic activity" evidence="9">
    <location>
        <position position="19"/>
    </location>
</feature>
<dbReference type="Gene3D" id="3.30.1330.10">
    <property type="entry name" value="PurM-like, N-terminal domain"/>
    <property type="match status" value="1"/>
</dbReference>
<accession>A0A5M9HWK5</accession>
<feature type="domain" description="PurM-like N-terminal" evidence="10">
    <location>
        <begin position="48"/>
        <end position="154"/>
    </location>
</feature>
<comment type="similarity">
    <text evidence="1 9">Belongs to the selenophosphate synthase 1 family. Class I subfamily.</text>
</comment>
<protein>
    <recommendedName>
        <fullName evidence="9">Selenide, water dikinase</fullName>
        <ecNumber evidence="9">2.7.9.3</ecNumber>
    </recommendedName>
    <alternativeName>
        <fullName evidence="9">Selenium donor protein</fullName>
    </alternativeName>
    <alternativeName>
        <fullName evidence="9">Selenophosphate synthase</fullName>
    </alternativeName>
</protein>
<feature type="binding site" evidence="9">
    <location>
        <begin position="136"/>
        <end position="138"/>
    </location>
    <ligand>
        <name>ATP</name>
        <dbReference type="ChEBI" id="CHEBI:30616"/>
        <note>ligand shared between dimeric partners</note>
    </ligand>
</feature>
<dbReference type="InterPro" id="IPR010918">
    <property type="entry name" value="PurM-like_C_dom"/>
</dbReference>
<dbReference type="EC" id="2.7.9.3" evidence="9"/>
<dbReference type="InterPro" id="IPR016188">
    <property type="entry name" value="PurM-like_N"/>
</dbReference>
<organism evidence="12 13">
    <name type="scientific">Mediterraneibacter catenae</name>
    <dbReference type="NCBI Taxonomy" id="2594882"/>
    <lineage>
        <taxon>Bacteria</taxon>
        <taxon>Bacillati</taxon>
        <taxon>Bacillota</taxon>
        <taxon>Clostridia</taxon>
        <taxon>Lachnospirales</taxon>
        <taxon>Lachnospiraceae</taxon>
        <taxon>Mediterraneibacter</taxon>
    </lineage>
</organism>
<dbReference type="CDD" id="cd02195">
    <property type="entry name" value="SelD"/>
    <property type="match status" value="1"/>
</dbReference>
<dbReference type="GO" id="GO:0000287">
    <property type="term" value="F:magnesium ion binding"/>
    <property type="evidence" value="ECO:0007669"/>
    <property type="project" value="UniProtKB-UniRule"/>
</dbReference>
<feature type="binding site" description="in other chain" evidence="9">
    <location>
        <position position="66"/>
    </location>
    <ligand>
        <name>ATP</name>
        <dbReference type="ChEBI" id="CHEBI:30616"/>
        <note>ligand shared between dimeric partners</note>
    </ligand>
</feature>
<dbReference type="RefSeq" id="WP_150310833.1">
    <property type="nucleotide sequence ID" value="NZ_VMSO01000009.1"/>
</dbReference>